<dbReference type="Proteomes" id="UP000324800">
    <property type="component" value="Unassembled WGS sequence"/>
</dbReference>
<protein>
    <submittedName>
        <fullName evidence="2">Uncharacterized protein</fullName>
    </submittedName>
</protein>
<feature type="compositionally biased region" description="Low complexity" evidence="1">
    <location>
        <begin position="371"/>
        <end position="382"/>
    </location>
</feature>
<comment type="caution">
    <text evidence="2">The sequence shown here is derived from an EMBL/GenBank/DDBJ whole genome shotgun (WGS) entry which is preliminary data.</text>
</comment>
<dbReference type="AlphaFoldDB" id="A0A5J4WL49"/>
<evidence type="ECO:0000313" key="3">
    <source>
        <dbReference type="Proteomes" id="UP000324800"/>
    </source>
</evidence>
<evidence type="ECO:0000313" key="2">
    <source>
        <dbReference type="EMBL" id="KAA6395039.1"/>
    </source>
</evidence>
<organism evidence="2 3">
    <name type="scientific">Streblomastix strix</name>
    <dbReference type="NCBI Taxonomy" id="222440"/>
    <lineage>
        <taxon>Eukaryota</taxon>
        <taxon>Metamonada</taxon>
        <taxon>Preaxostyla</taxon>
        <taxon>Oxymonadida</taxon>
        <taxon>Streblomastigidae</taxon>
        <taxon>Streblomastix</taxon>
    </lineage>
</organism>
<proteinExistence type="predicted"/>
<sequence>MGTKLLIQGITILRQILSLEQKTFQYNPYIKQKFCKIKNPLDQNWTHWYDSRNRGECWGDDPNDKQIKPVQMEKDPSENHCNKDSTWTEDEAPQLPIAAPQPKQPVQQIQRVQQAQQIQPKYQTSVQASNLRSMVNAIPNQDDNDEQEIIQESQRHCRERKKTKQQVQQQTTNTKAQQNVVPSAQRMINTAMNKDKLSSKTTQSNTPTQKPRTEREDLNNIDVGAFDIQGTVGKLTSLYPISGAQSSSLNTRLKLKEAGSIQVRNRNKIVLQINKGQEDSAEEEADEQTEEVVLIQNIDYRVNEISQLRVQENLGSQPQIDQDLSAFSQMEKENTGLAPIRVQEKPKKGKGDRKSKTEGLNASDENQGCNTQIQTQTSSTVQKPKAVPKKQEKSRIGKVEHLIGLGLSYKRRSALRSPSGIEKRSSLMKTASQEMEEKIEELIYKKNDN</sequence>
<gene>
    <name evidence="2" type="ORF">EZS28_009432</name>
</gene>
<name>A0A5J4WL49_9EUKA</name>
<dbReference type="EMBL" id="SNRW01001783">
    <property type="protein sequence ID" value="KAA6395039.1"/>
    <property type="molecule type" value="Genomic_DNA"/>
</dbReference>
<feature type="compositionally biased region" description="Polar residues" evidence="1">
    <location>
        <begin position="358"/>
        <end position="370"/>
    </location>
</feature>
<evidence type="ECO:0000256" key="1">
    <source>
        <dbReference type="SAM" id="MobiDB-lite"/>
    </source>
</evidence>
<feature type="region of interest" description="Disordered" evidence="1">
    <location>
        <begin position="333"/>
        <end position="395"/>
    </location>
</feature>
<feature type="compositionally biased region" description="Low complexity" evidence="1">
    <location>
        <begin position="165"/>
        <end position="181"/>
    </location>
</feature>
<accession>A0A5J4WL49</accession>
<reference evidence="2 3" key="1">
    <citation type="submission" date="2019-03" db="EMBL/GenBank/DDBJ databases">
        <title>Single cell metagenomics reveals metabolic interactions within the superorganism composed of flagellate Streblomastix strix and complex community of Bacteroidetes bacteria on its surface.</title>
        <authorList>
            <person name="Treitli S.C."/>
            <person name="Kolisko M."/>
            <person name="Husnik F."/>
            <person name="Keeling P."/>
            <person name="Hampl V."/>
        </authorList>
    </citation>
    <scope>NUCLEOTIDE SEQUENCE [LARGE SCALE GENOMIC DNA]</scope>
    <source>
        <strain evidence="2">ST1C</strain>
    </source>
</reference>
<feature type="region of interest" description="Disordered" evidence="1">
    <location>
        <begin position="158"/>
        <end position="215"/>
    </location>
</feature>
<feature type="compositionally biased region" description="Polar residues" evidence="1">
    <location>
        <begin position="199"/>
        <end position="210"/>
    </location>
</feature>